<proteinExistence type="predicted"/>
<reference evidence="3 4" key="1">
    <citation type="submission" date="2024-04" db="EMBL/GenBank/DDBJ databases">
        <title>Polymorphospora sp. isolated from Baiyangdian Lake in Xiong'an New Area.</title>
        <authorList>
            <person name="Zhang X."/>
            <person name="Liu J."/>
        </authorList>
    </citation>
    <scope>NUCLEOTIDE SEQUENCE [LARGE SCALE GENOMIC DNA]</scope>
    <source>
        <strain evidence="3 4">2-325</strain>
    </source>
</reference>
<gene>
    <name evidence="3" type="ORF">AAFH96_03705</name>
</gene>
<evidence type="ECO:0000313" key="3">
    <source>
        <dbReference type="EMBL" id="MFB6392211.1"/>
    </source>
</evidence>
<keyword evidence="4" id="KW-1185">Reference proteome</keyword>
<feature type="transmembrane region" description="Helical" evidence="1">
    <location>
        <begin position="12"/>
        <end position="35"/>
    </location>
</feature>
<keyword evidence="1" id="KW-0472">Membrane</keyword>
<feature type="domain" description="DUF58" evidence="2">
    <location>
        <begin position="206"/>
        <end position="287"/>
    </location>
</feature>
<evidence type="ECO:0000259" key="2">
    <source>
        <dbReference type="Pfam" id="PF01882"/>
    </source>
</evidence>
<dbReference type="Pfam" id="PF01882">
    <property type="entry name" value="DUF58"/>
    <property type="match status" value="1"/>
</dbReference>
<keyword evidence="1" id="KW-1133">Transmembrane helix</keyword>
<dbReference type="PANTHER" id="PTHR34351">
    <property type="entry name" value="SLR1927 PROTEIN-RELATED"/>
    <property type="match status" value="1"/>
</dbReference>
<dbReference type="Proteomes" id="UP001582793">
    <property type="component" value="Unassembled WGS sequence"/>
</dbReference>
<dbReference type="PANTHER" id="PTHR34351:SF1">
    <property type="entry name" value="SLR1927 PROTEIN"/>
    <property type="match status" value="1"/>
</dbReference>
<comment type="caution">
    <text evidence="3">The sequence shown here is derived from an EMBL/GenBank/DDBJ whole genome shotgun (WGS) entry which is preliminary data.</text>
</comment>
<protein>
    <submittedName>
        <fullName evidence="3">DUF58 domain-containing protein</fullName>
    </submittedName>
</protein>
<dbReference type="EMBL" id="JBCGDC010000007">
    <property type="protein sequence ID" value="MFB6392211.1"/>
    <property type="molecule type" value="Genomic_DNA"/>
</dbReference>
<dbReference type="RefSeq" id="WP_375733009.1">
    <property type="nucleotide sequence ID" value="NZ_JBCGDC010000007.1"/>
</dbReference>
<sequence>MSRADRRLRRRPAELLGLTGNGLATGIGAAALLAAGVATGYPTLVGVGAALLAVVAVAALLVRLPVRVEVHRTVTPDRVTVHAGATGQVEIRNVGRLATAGFEVVDMIDGDSLRIAVPALPRGGSGRVTYPVPTPRRGVFQLGPLHVERRDPLGLAMHRSRLAAPAKLWVHPRVRPVRPLPVGIALDFEGQLSENAQRGSTAFASLREYRVGDDPRQIHWRSTARIGTLVVQDRVDTSEPTATILIDTRPDVFDEPRFEEAVELAASLLVATTRIGQSVTLLAPGEEPGELSRGPGQLDRLAALRRTDRGDAGALLRLLRRAPAGGSLIAITGPDQTVVTRLSAERRRYARVVIAQLGAVPEGAATTGRAGLAVLRAADAGTAVGAFNQLSGGRR</sequence>
<feature type="transmembrane region" description="Helical" evidence="1">
    <location>
        <begin position="41"/>
        <end position="62"/>
    </location>
</feature>
<name>A0ABV5CJN4_9ACTN</name>
<accession>A0ABV5CJN4</accession>
<keyword evidence="1" id="KW-0812">Transmembrane</keyword>
<evidence type="ECO:0000313" key="4">
    <source>
        <dbReference type="Proteomes" id="UP001582793"/>
    </source>
</evidence>
<organism evidence="3 4">
    <name type="scientific">Polymorphospora lycopeni</name>
    <dbReference type="NCBI Taxonomy" id="3140240"/>
    <lineage>
        <taxon>Bacteria</taxon>
        <taxon>Bacillati</taxon>
        <taxon>Actinomycetota</taxon>
        <taxon>Actinomycetes</taxon>
        <taxon>Micromonosporales</taxon>
        <taxon>Micromonosporaceae</taxon>
        <taxon>Polymorphospora</taxon>
    </lineage>
</organism>
<dbReference type="InterPro" id="IPR002881">
    <property type="entry name" value="DUF58"/>
</dbReference>
<evidence type="ECO:0000256" key="1">
    <source>
        <dbReference type="SAM" id="Phobius"/>
    </source>
</evidence>